<protein>
    <submittedName>
        <fullName evidence="2">Uncharacterized protein</fullName>
    </submittedName>
</protein>
<proteinExistence type="predicted"/>
<evidence type="ECO:0000256" key="1">
    <source>
        <dbReference type="SAM" id="Phobius"/>
    </source>
</evidence>
<keyword evidence="3" id="KW-1185">Reference proteome</keyword>
<reference evidence="2 3" key="1">
    <citation type="submission" date="2020-05" db="EMBL/GenBank/DDBJ databases">
        <title>Electrophorus electricus (electric eel) genome, fEleEle1, primary haplotype.</title>
        <authorList>
            <person name="Myers G."/>
            <person name="Meyer A."/>
            <person name="Fedrigo O."/>
            <person name="Formenti G."/>
            <person name="Rhie A."/>
            <person name="Tracey A."/>
            <person name="Sims Y."/>
            <person name="Jarvis E.D."/>
        </authorList>
    </citation>
    <scope>NUCLEOTIDE SEQUENCE [LARGE SCALE GENOMIC DNA]</scope>
</reference>
<name>A0AAY5ET87_ELEEL</name>
<dbReference type="Ensembl" id="ENSEEET00000061852.1">
    <property type="protein sequence ID" value="ENSEEEP00000060180.1"/>
    <property type="gene ID" value="ENSEEEG00000026705.1"/>
</dbReference>
<dbReference type="Proteomes" id="UP000314983">
    <property type="component" value="Chromosome 2"/>
</dbReference>
<accession>A0AAY5ET87</accession>
<organism evidence="2 3">
    <name type="scientific">Electrophorus electricus</name>
    <name type="common">Electric eel</name>
    <name type="synonym">Gymnotus electricus</name>
    <dbReference type="NCBI Taxonomy" id="8005"/>
    <lineage>
        <taxon>Eukaryota</taxon>
        <taxon>Metazoa</taxon>
        <taxon>Chordata</taxon>
        <taxon>Craniata</taxon>
        <taxon>Vertebrata</taxon>
        <taxon>Euteleostomi</taxon>
        <taxon>Actinopterygii</taxon>
        <taxon>Neopterygii</taxon>
        <taxon>Teleostei</taxon>
        <taxon>Ostariophysi</taxon>
        <taxon>Gymnotiformes</taxon>
        <taxon>Gymnotoidei</taxon>
        <taxon>Gymnotidae</taxon>
        <taxon>Electrophorus</taxon>
    </lineage>
</organism>
<dbReference type="AlphaFoldDB" id="A0AAY5ET87"/>
<evidence type="ECO:0000313" key="2">
    <source>
        <dbReference type="Ensembl" id="ENSEEEP00000060180.1"/>
    </source>
</evidence>
<keyword evidence="1" id="KW-0812">Transmembrane</keyword>
<keyword evidence="1" id="KW-1133">Transmembrane helix</keyword>
<feature type="transmembrane region" description="Helical" evidence="1">
    <location>
        <begin position="33"/>
        <end position="58"/>
    </location>
</feature>
<sequence length="169" mass="17917">MRPISNTAAIFVTGREAASFRRRWAKVGISFGLFSLASSVFSSSVLLASSCCMILSLVENIWKRIASHIFAALGVSLLSSRDQPLSFDFMPFGFGMTFRRGLAAGREASCFSTADSVSCRLLTFAPAESSFPVFSLSTWSSCAGALGLAVGFFSCPSTSVEVGFSVASL</sequence>
<keyword evidence="1" id="KW-0472">Membrane</keyword>
<reference evidence="2" key="2">
    <citation type="submission" date="2025-08" db="UniProtKB">
        <authorList>
            <consortium name="Ensembl"/>
        </authorList>
    </citation>
    <scope>IDENTIFICATION</scope>
</reference>
<reference evidence="2" key="3">
    <citation type="submission" date="2025-09" db="UniProtKB">
        <authorList>
            <consortium name="Ensembl"/>
        </authorList>
    </citation>
    <scope>IDENTIFICATION</scope>
</reference>
<evidence type="ECO:0000313" key="3">
    <source>
        <dbReference type="Proteomes" id="UP000314983"/>
    </source>
</evidence>
<dbReference type="GeneTree" id="ENSGT00940000177178"/>